<dbReference type="Gene3D" id="3.90.320.10">
    <property type="match status" value="1"/>
</dbReference>
<reference evidence="2 3" key="1">
    <citation type="submission" date="2017-06" db="EMBL/GenBank/DDBJ databases">
        <authorList>
            <person name="Kim H.J."/>
            <person name="Triplett B.A."/>
        </authorList>
    </citation>
    <scope>NUCLEOTIDE SEQUENCE [LARGE SCALE GENOMIC DNA]</scope>
    <source>
        <strain evidence="2 3">594</strain>
    </source>
</reference>
<proteinExistence type="predicted"/>
<evidence type="ECO:0000259" key="1">
    <source>
        <dbReference type="Pfam" id="PF09588"/>
    </source>
</evidence>
<dbReference type="AlphaFoldDB" id="A0A246I5H1"/>
<gene>
    <name evidence="2" type="ORF">CEE63_11735</name>
</gene>
<evidence type="ECO:0000313" key="2">
    <source>
        <dbReference type="EMBL" id="OWQ73818.1"/>
    </source>
</evidence>
<dbReference type="PANTHER" id="PTHR46609">
    <property type="entry name" value="EXONUCLEASE, PHAGE-TYPE/RECB, C-TERMINAL DOMAIN-CONTAINING PROTEIN"/>
    <property type="match status" value="1"/>
</dbReference>
<dbReference type="SUPFAM" id="SSF52980">
    <property type="entry name" value="Restriction endonuclease-like"/>
    <property type="match status" value="1"/>
</dbReference>
<feature type="domain" description="YqaJ viral recombinase" evidence="1">
    <location>
        <begin position="13"/>
        <end position="199"/>
    </location>
</feature>
<dbReference type="PANTHER" id="PTHR46609:SF6">
    <property type="entry name" value="EXONUCLEASE, PHAGE-TYPE_RECB, C-TERMINAL DOMAIN-CONTAINING PROTEIN-RELATED"/>
    <property type="match status" value="1"/>
</dbReference>
<accession>A0A246I5H1</accession>
<dbReference type="Pfam" id="PF09588">
    <property type="entry name" value="YqaJ"/>
    <property type="match status" value="1"/>
</dbReference>
<dbReference type="InterPro" id="IPR019080">
    <property type="entry name" value="YqaJ_viral_recombinase"/>
</dbReference>
<dbReference type="CDD" id="cd22343">
    <property type="entry name" value="PDDEXK_lambda_exonuclease-like"/>
    <property type="match status" value="1"/>
</dbReference>
<evidence type="ECO:0000313" key="3">
    <source>
        <dbReference type="Proteomes" id="UP000197090"/>
    </source>
</evidence>
<dbReference type="InterPro" id="IPR011335">
    <property type="entry name" value="Restrct_endonuc-II-like"/>
</dbReference>
<dbReference type="Proteomes" id="UP000197090">
    <property type="component" value="Unassembled WGS sequence"/>
</dbReference>
<protein>
    <submittedName>
        <fullName evidence="2">Recombinase</fullName>
    </submittedName>
</protein>
<dbReference type="InterPro" id="IPR051703">
    <property type="entry name" value="NF-kappa-B_Signaling_Reg"/>
</dbReference>
<dbReference type="RefSeq" id="WP_088497135.1">
    <property type="nucleotide sequence ID" value="NZ_NIVX01000076.1"/>
</dbReference>
<organism evidence="2 3">
    <name type="scientific">Stenotrophomonas maltophilia</name>
    <name type="common">Pseudomonas maltophilia</name>
    <name type="synonym">Xanthomonas maltophilia</name>
    <dbReference type="NCBI Taxonomy" id="40324"/>
    <lineage>
        <taxon>Bacteria</taxon>
        <taxon>Pseudomonadati</taxon>
        <taxon>Pseudomonadota</taxon>
        <taxon>Gammaproteobacteria</taxon>
        <taxon>Lysobacterales</taxon>
        <taxon>Lysobacteraceae</taxon>
        <taxon>Stenotrophomonas</taxon>
        <taxon>Stenotrophomonas maltophilia group</taxon>
    </lineage>
</organism>
<dbReference type="EMBL" id="NIVX01000076">
    <property type="protein sequence ID" value="OWQ73818.1"/>
    <property type="molecule type" value="Genomic_DNA"/>
</dbReference>
<dbReference type="InterPro" id="IPR011604">
    <property type="entry name" value="PDDEXK-like_dom_sf"/>
</dbReference>
<sequence length="259" mass="28675">MRLISCDQGSDAWHNARAGVITASMFATARSRVGELTEQQRTYVDAALAGMDPKAAAEAAGYKAVPRSAIIEKAIAGEPIGDFSEASKNYAFRLAIERISGEPLDEGFETFAMRRGHELEPEARAEHEVQSGLLVKRAGFVLSDCGDYGCSADGFIGEDGGSEYKCFINPEKLRAFHIDNDASEVFEQAQGCMWLTGRQWWHIGLYCPALAAVGKQLWWRRFDRDEAFIAKLRADLEPFRQMVAGFEQSLRADDHQEAA</sequence>
<comment type="caution">
    <text evidence="2">The sequence shown here is derived from an EMBL/GenBank/DDBJ whole genome shotgun (WGS) entry which is preliminary data.</text>
</comment>
<name>A0A246I5H1_STEMA</name>